<dbReference type="SUPFAM" id="SSF46785">
    <property type="entry name" value="Winged helix' DNA-binding domain"/>
    <property type="match status" value="1"/>
</dbReference>
<dbReference type="Gene3D" id="1.10.10.2670">
    <property type="entry name" value="E3 ubiquitin-protein ligase"/>
    <property type="match status" value="1"/>
</dbReference>
<protein>
    <recommendedName>
        <fullName evidence="1">E3 ubiquitin-protein ligase</fullName>
        <ecNumber evidence="1">2.3.2.27</ecNumber>
    </recommendedName>
</protein>
<dbReference type="GO" id="GO:0071596">
    <property type="term" value="P:ubiquitin-dependent protein catabolic process via the N-end rule pathway"/>
    <property type="evidence" value="ECO:0007669"/>
    <property type="project" value="UniProtKB-UniRule"/>
</dbReference>
<evidence type="ECO:0000259" key="4">
    <source>
        <dbReference type="Pfam" id="PF22960"/>
    </source>
</evidence>
<dbReference type="GO" id="GO:0000151">
    <property type="term" value="C:ubiquitin ligase complex"/>
    <property type="evidence" value="ECO:0007669"/>
    <property type="project" value="TreeGrafter"/>
</dbReference>
<comment type="similarity">
    <text evidence="1">Belongs to the E3 ubiquitin-protein ligase UBR1-like family.</text>
</comment>
<keyword evidence="1" id="KW-0479">Metal-binding</keyword>
<reference evidence="5" key="1">
    <citation type="submission" date="2021-01" db="UniProtKB">
        <authorList>
            <consortium name="EnsemblPlants"/>
        </authorList>
    </citation>
    <scope>IDENTIFICATION</scope>
</reference>
<dbReference type="Gramene" id="Kaladp0515s0132.1.v1.1">
    <property type="protein sequence ID" value="Kaladp0515s0132.1.v1.1"/>
    <property type="gene ID" value="Kaladp0515s0132.v1.1"/>
</dbReference>
<dbReference type="Pfam" id="PF18995">
    <property type="entry name" value="PRT6_C"/>
    <property type="match status" value="1"/>
</dbReference>
<evidence type="ECO:0000313" key="6">
    <source>
        <dbReference type="Proteomes" id="UP000594263"/>
    </source>
</evidence>
<keyword evidence="1" id="KW-0863">Zinc-finger</keyword>
<dbReference type="InterPro" id="IPR039164">
    <property type="entry name" value="UBR1-like"/>
</dbReference>
<feature type="domain" description="E3 ubiquitin-protein ligase UBR-like C-terminal" evidence="3">
    <location>
        <begin position="1000"/>
        <end position="1450"/>
    </location>
</feature>
<comment type="function">
    <text evidence="1">Ubiquitin ligase protein which is a component of the N-end rule pathway. Recognizes and binds to proteins bearing specific N-terminal residues that are destabilizing according to the N-end rule, leading to their ubiquitination and subsequent degradation.</text>
</comment>
<dbReference type="GO" id="GO:0061630">
    <property type="term" value="F:ubiquitin protein ligase activity"/>
    <property type="evidence" value="ECO:0007669"/>
    <property type="project" value="UniProtKB-UniRule"/>
</dbReference>
<sequence>MPFVLGHYLEEIHSLLVSGVFLSCQSQETGDVQIPDSYASYMDIEVDCYEQAKVRLVPKESSLSITAGSAGALASAPASSLSYQNHILQLACLGSVACLISTCLKEIEKKLETGCALEEKSILAAAEWLDVDYDVSSQKVSIHIPLHRLLALLLQKALERHCGASAATNGISSRSGSPSLAVNHGYFSHLLGGCSTYSFSSFLMEHPLRVRVFCAQVYAGMWRKNGYAAFYACELYGNVQWSDQCLELDLFMLQCCAALAPADSFVNRIIKRFGLSNYLSVDVKQTSEYEPTLVKEMLSLLIQIVKERRFCGSSIEESLKRELIRRLAIGDATRSQLFKALPPDLKINNKFSDILDDVASYSNPSGFNQGKYSLRKKYWNDLDLYHPRWRPKDLQVAEERYLQFCGTFAMTTQLPRWSMIYHPLDGIARVATCKVVLQLMRAVIFYACATDNQTPARAPDGVLLTALHLLSLALDVCSLLKRSNGLHHAEDPIPLLALACEKIDRVKNDTVEEHSLLSLLVLLTRKCMTDDLSLGTEGGNHSLFLLTQSLLKKFAELDISCINNLRVLASEVVGNWYPSGASNSTGNDSQNRNSDKHKEKGRLKQAAILAKMKADQSKFLESINSAAGDEMDESGALMEEEKVDDIDENVRYEHVCSLCHAHSRSPLSIPVLLQKSRLVRFLDKGPASGEPVHEPEKKTSVSSEMVPALQIDDSATDMMLQSTDTYNYKGCVDPFSFDNEVSCQSTKTKGSDLYSYENLEADLYSSIWKDVHDEMNDETKSSIFVESSTNLNADLSFIKKYIAGVSEPRIKNHSDATITNSLDNGIVSGSSSQFGYDGLTPADCDGVFLSSCGHAVHQECLDRYLWSLKKRVNRRVPSEDRSIVDPNQGEFLCPVCRLLANSAMPQCFPKLQKQQIVTAADSSPARGHSETSKDKLFHIRQALVLLRTTALVVSSSETLDAFPDKKNERAKENSSPFLLALKSMYLARNGDEGSTLALGSDSTVMWDALKYSLIATEIGARSSITSLSPSYGLESLFAGAKSAGKDLLSSLLEASNTKRTEKSTEVLLRIKGIQLFSRSVCLLHPGKTSAICASELEWNSSRLLNKLNRKIPRHDAIFWEQASDPVLAHDPFSSLMWIFFCLPSPFLACWESFISVVHLFYVVSVTQAIITYCGESKVNKCEISSQDGLINDVLKALSEDKFAQHFFASKYFDPNCGINEFIHRVTFPYLRRCALLSRLLGFSTLDQILNKSTHEVSDTVNTLSDKQIEEFTEVKRLHNVFGIPPLDDVLKDETLRGLAMGWYQDWENRSRKDKLRNIIYSTPAVPFKLKSLPYIYQDLLQRYINQPCGECGSVPKEPALCLLCGKICSRFWKPCCRGSGCKLHATTCGAGTGIYLLIRKTTIILHSVVRQTIWPSPYLDAFGEEDVGLQRGRPLFLNEERYATLCYMVATHGLDRNSKVLREATAFD</sequence>
<evidence type="ECO:0000259" key="3">
    <source>
        <dbReference type="Pfam" id="PF18995"/>
    </source>
</evidence>
<dbReference type="EnsemblPlants" id="Kaladp0515s0132.1.v1.1">
    <property type="protein sequence ID" value="Kaladp0515s0132.1.v1.1"/>
    <property type="gene ID" value="Kaladp0515s0132.v1.1"/>
</dbReference>
<keyword evidence="1" id="KW-0808">Transferase</keyword>
<dbReference type="UniPathway" id="UPA00143"/>
<dbReference type="Pfam" id="PF22960">
    <property type="entry name" value="WHD_UBR1"/>
    <property type="match status" value="1"/>
</dbReference>
<dbReference type="Proteomes" id="UP000594263">
    <property type="component" value="Unplaced"/>
</dbReference>
<dbReference type="InterPro" id="IPR055194">
    <property type="entry name" value="UBR1-like_WH"/>
</dbReference>
<dbReference type="OMA" id="CASELEW"/>
<dbReference type="EC" id="2.3.2.27" evidence="1"/>
<comment type="pathway">
    <text evidence="1">Protein modification; protein ubiquitination.</text>
</comment>
<keyword evidence="1" id="KW-0862">Zinc</keyword>
<evidence type="ECO:0000256" key="2">
    <source>
        <dbReference type="SAM" id="MobiDB-lite"/>
    </source>
</evidence>
<keyword evidence="6" id="KW-1185">Reference proteome</keyword>
<dbReference type="PANTHER" id="PTHR21497">
    <property type="entry name" value="UBIQUITIN LIGASE E3 ALPHA-RELATED"/>
    <property type="match status" value="1"/>
</dbReference>
<evidence type="ECO:0000256" key="1">
    <source>
        <dbReference type="RuleBase" id="RU366018"/>
    </source>
</evidence>
<dbReference type="InterPro" id="IPR036390">
    <property type="entry name" value="WH_DNA-bd_sf"/>
</dbReference>
<feature type="compositionally biased region" description="Polar residues" evidence="2">
    <location>
        <begin position="580"/>
        <end position="592"/>
    </location>
</feature>
<dbReference type="InterPro" id="IPR044046">
    <property type="entry name" value="E3_ligase_UBR-like_C"/>
</dbReference>
<keyword evidence="1" id="KW-0833">Ubl conjugation pathway</keyword>
<accession>A0A7N0VB90</accession>
<dbReference type="CDD" id="cd16482">
    <property type="entry name" value="RING-H2_UBR1-like"/>
    <property type="match status" value="1"/>
</dbReference>
<dbReference type="GO" id="GO:0016567">
    <property type="term" value="P:protein ubiquitination"/>
    <property type="evidence" value="ECO:0007669"/>
    <property type="project" value="UniProtKB-UniRule"/>
</dbReference>
<dbReference type="InterPro" id="IPR042065">
    <property type="entry name" value="E3_ELL-like"/>
</dbReference>
<dbReference type="GO" id="GO:0008270">
    <property type="term" value="F:zinc ion binding"/>
    <property type="evidence" value="ECO:0007669"/>
    <property type="project" value="UniProtKB-UniRule"/>
</dbReference>
<proteinExistence type="inferred from homology"/>
<feature type="domain" description="E3 ubiquitin-protein ligase UBR1-like winged-helix" evidence="4">
    <location>
        <begin position="319"/>
        <end position="404"/>
    </location>
</feature>
<name>A0A7N0VB90_KALFE</name>
<feature type="region of interest" description="Disordered" evidence="2">
    <location>
        <begin position="684"/>
        <end position="704"/>
    </location>
</feature>
<feature type="region of interest" description="Disordered" evidence="2">
    <location>
        <begin position="580"/>
        <end position="602"/>
    </location>
</feature>
<dbReference type="GO" id="GO:0005737">
    <property type="term" value="C:cytoplasm"/>
    <property type="evidence" value="ECO:0007669"/>
    <property type="project" value="TreeGrafter"/>
</dbReference>
<organism evidence="5 6">
    <name type="scientific">Kalanchoe fedtschenkoi</name>
    <name type="common">Lavender scallops</name>
    <name type="synonym">South American air plant</name>
    <dbReference type="NCBI Taxonomy" id="63787"/>
    <lineage>
        <taxon>Eukaryota</taxon>
        <taxon>Viridiplantae</taxon>
        <taxon>Streptophyta</taxon>
        <taxon>Embryophyta</taxon>
        <taxon>Tracheophyta</taxon>
        <taxon>Spermatophyta</taxon>
        <taxon>Magnoliopsida</taxon>
        <taxon>eudicotyledons</taxon>
        <taxon>Gunneridae</taxon>
        <taxon>Pentapetalae</taxon>
        <taxon>Saxifragales</taxon>
        <taxon>Crassulaceae</taxon>
        <taxon>Kalanchoe</taxon>
    </lineage>
</organism>
<evidence type="ECO:0000313" key="5">
    <source>
        <dbReference type="EnsemblPlants" id="Kaladp0515s0132.1.v1.1"/>
    </source>
</evidence>
<dbReference type="PANTHER" id="PTHR21497:SF53">
    <property type="entry name" value="E3 UBIQUITIN-PROTEIN LIGASE PRT6"/>
    <property type="match status" value="1"/>
</dbReference>
<comment type="catalytic activity">
    <reaction evidence="1">
        <text>S-ubiquitinyl-[E2 ubiquitin-conjugating enzyme]-L-cysteine + [acceptor protein]-L-lysine = [E2 ubiquitin-conjugating enzyme]-L-cysteine + N(6)-ubiquitinyl-[acceptor protein]-L-lysine.</text>
        <dbReference type="EC" id="2.3.2.27"/>
    </reaction>
</comment>